<dbReference type="OrthoDB" id="156886at2759"/>
<dbReference type="WBParaSite" id="ACOC_0001071101-mRNA-1">
    <property type="protein sequence ID" value="ACOC_0001071101-mRNA-1"/>
    <property type="gene ID" value="ACOC_0001071101"/>
</dbReference>
<dbReference type="Pfam" id="PF06979">
    <property type="entry name" value="TMEM70"/>
    <property type="match status" value="1"/>
</dbReference>
<keyword evidence="4" id="KW-1185">Reference proteome</keyword>
<keyword evidence="2" id="KW-0812">Transmembrane</keyword>
<accession>A0A0R3PWX6</accession>
<evidence type="ECO:0000256" key="1">
    <source>
        <dbReference type="ARBA" id="ARBA00005280"/>
    </source>
</evidence>
<feature type="transmembrane region" description="Helical" evidence="2">
    <location>
        <begin position="143"/>
        <end position="168"/>
    </location>
</feature>
<dbReference type="InterPro" id="IPR009724">
    <property type="entry name" value="TMEM70"/>
</dbReference>
<gene>
    <name evidence="3" type="ORF">ACOC_LOCUS10712</name>
</gene>
<evidence type="ECO:0000313" key="5">
    <source>
        <dbReference type="WBParaSite" id="ACOC_0001071101-mRNA-1"/>
    </source>
</evidence>
<proteinExistence type="inferred from homology"/>
<evidence type="ECO:0000313" key="3">
    <source>
        <dbReference type="EMBL" id="VDM62297.1"/>
    </source>
</evidence>
<dbReference type="GO" id="GO:0033615">
    <property type="term" value="P:mitochondrial proton-transporting ATP synthase complex assembly"/>
    <property type="evidence" value="ECO:0007669"/>
    <property type="project" value="TreeGrafter"/>
</dbReference>
<dbReference type="EMBL" id="UYYA01004529">
    <property type="protein sequence ID" value="VDM62297.1"/>
    <property type="molecule type" value="Genomic_DNA"/>
</dbReference>
<dbReference type="AlphaFoldDB" id="A0A0R3PWX6"/>
<dbReference type="PANTHER" id="PTHR13281:SF0">
    <property type="entry name" value="TRANSMEMBRANE PROTEIN 70, MITOCHONDRIAL"/>
    <property type="match status" value="1"/>
</dbReference>
<keyword evidence="2" id="KW-1133">Transmembrane helix</keyword>
<feature type="transmembrane region" description="Helical" evidence="2">
    <location>
        <begin position="104"/>
        <end position="131"/>
    </location>
</feature>
<dbReference type="InterPro" id="IPR045325">
    <property type="entry name" value="TMEM70/TMEM186/TMEM223"/>
</dbReference>
<dbReference type="GO" id="GO:0031966">
    <property type="term" value="C:mitochondrial membrane"/>
    <property type="evidence" value="ECO:0007669"/>
    <property type="project" value="TreeGrafter"/>
</dbReference>
<evidence type="ECO:0000313" key="4">
    <source>
        <dbReference type="Proteomes" id="UP000267027"/>
    </source>
</evidence>
<sequence length="261" mass="29483">MMHYVSRLGRSSNASCGSVDELDAFLRKYIWILIDITRFCGPVLAEWYFSIVLSCRTDGFSSESCTRKPHLVPLSTLKRDEIGHSILHCKEVLPRGSPRTSHDVLATGVFAAKILSLSSSAAGAVMVPLISSYLWEAATERPTIMLFTIVANTFLALLSFTPLLLHFLTKRFPVNLYYNRDTKIFTSVHYNFFLRKMALRFKADEVVDAQIAPEMKKVWIPLATALVHNKPLLISLDRNAYVDKLAFDEMTKNINIPANHD</sequence>
<organism evidence="5">
    <name type="scientific">Angiostrongylus costaricensis</name>
    <name type="common">Nematode worm</name>
    <dbReference type="NCBI Taxonomy" id="334426"/>
    <lineage>
        <taxon>Eukaryota</taxon>
        <taxon>Metazoa</taxon>
        <taxon>Ecdysozoa</taxon>
        <taxon>Nematoda</taxon>
        <taxon>Chromadorea</taxon>
        <taxon>Rhabditida</taxon>
        <taxon>Rhabditina</taxon>
        <taxon>Rhabditomorpha</taxon>
        <taxon>Strongyloidea</taxon>
        <taxon>Metastrongylidae</taxon>
        <taxon>Angiostrongylus</taxon>
    </lineage>
</organism>
<reference evidence="5" key="1">
    <citation type="submission" date="2016-04" db="UniProtKB">
        <authorList>
            <consortium name="WormBaseParasite"/>
        </authorList>
    </citation>
    <scope>IDENTIFICATION</scope>
</reference>
<dbReference type="OMA" id="HYNFLMQ"/>
<dbReference type="STRING" id="334426.A0A0R3PWX6"/>
<dbReference type="PANTHER" id="PTHR13281">
    <property type="entry name" value="TRANSMEMBRANE PROTEIN 70, MITOCHONDRIAL"/>
    <property type="match status" value="1"/>
</dbReference>
<protein>
    <submittedName>
        <fullName evidence="5">SSD domain-containing protein</fullName>
    </submittedName>
</protein>
<dbReference type="Proteomes" id="UP000267027">
    <property type="component" value="Unassembled WGS sequence"/>
</dbReference>
<reference evidence="3 4" key="2">
    <citation type="submission" date="2018-11" db="EMBL/GenBank/DDBJ databases">
        <authorList>
            <consortium name="Pathogen Informatics"/>
        </authorList>
    </citation>
    <scope>NUCLEOTIDE SEQUENCE [LARGE SCALE GENOMIC DNA]</scope>
    <source>
        <strain evidence="3 4">Costa Rica</strain>
    </source>
</reference>
<keyword evidence="2" id="KW-0472">Membrane</keyword>
<comment type="similarity">
    <text evidence="1">Belongs to the TMEM70 family.</text>
</comment>
<evidence type="ECO:0000256" key="2">
    <source>
        <dbReference type="SAM" id="Phobius"/>
    </source>
</evidence>
<name>A0A0R3PWX6_ANGCS</name>